<organism evidence="2 3">
    <name type="scientific">Aerophototrophica crusticola</name>
    <dbReference type="NCBI Taxonomy" id="1709002"/>
    <lineage>
        <taxon>Bacteria</taxon>
        <taxon>Pseudomonadati</taxon>
        <taxon>Pseudomonadota</taxon>
        <taxon>Alphaproteobacteria</taxon>
        <taxon>Rhodospirillales</taxon>
        <taxon>Rhodospirillaceae</taxon>
        <taxon>Aerophototrophica</taxon>
    </lineage>
</organism>
<dbReference type="Proteomes" id="UP000501891">
    <property type="component" value="Chromosome"/>
</dbReference>
<dbReference type="Gene3D" id="3.90.1570.10">
    <property type="entry name" value="tt1808, chain A"/>
    <property type="match status" value="1"/>
</dbReference>
<keyword evidence="2" id="KW-0540">Nuclease</keyword>
<evidence type="ECO:0000313" key="3">
    <source>
        <dbReference type="Proteomes" id="UP000501891"/>
    </source>
</evidence>
<dbReference type="InterPro" id="IPR011335">
    <property type="entry name" value="Restrct_endonuc-II-like"/>
</dbReference>
<dbReference type="InterPro" id="IPR008538">
    <property type="entry name" value="Uma2"/>
</dbReference>
<dbReference type="PANTHER" id="PTHR36558:SF1">
    <property type="entry name" value="RESTRICTION ENDONUCLEASE DOMAIN-CONTAINING PROTEIN-RELATED"/>
    <property type="match status" value="1"/>
</dbReference>
<dbReference type="PANTHER" id="PTHR36558">
    <property type="entry name" value="GLR1098 PROTEIN"/>
    <property type="match status" value="1"/>
</dbReference>
<keyword evidence="2" id="KW-0255">Endonuclease</keyword>
<sequence length="192" mass="21228">MNALPLGKPALMTVAEFADWPGDGTDSNHELIGGIPVAQAQPSPEHGTIQANITGLAFLALRDRPPCRPITEAGLAKSFRHHTMRAPDVVLTCQEPVRRTLLEATVIFEVLSPSNWADTLAKLPFYASLPGVREIVLVDSRRMEVTVYRRHDDGDDWVDAPEERLTEPGHVLRLPSMDIAMSLADIYRNVPF</sequence>
<dbReference type="CDD" id="cd06260">
    <property type="entry name" value="DUF820-like"/>
    <property type="match status" value="1"/>
</dbReference>
<keyword evidence="2" id="KW-0378">Hydrolase</keyword>
<evidence type="ECO:0000259" key="1">
    <source>
        <dbReference type="Pfam" id="PF05685"/>
    </source>
</evidence>
<feature type="domain" description="Putative restriction endonuclease" evidence="1">
    <location>
        <begin position="15"/>
        <end position="162"/>
    </location>
</feature>
<dbReference type="Pfam" id="PF05685">
    <property type="entry name" value="Uma2"/>
    <property type="match status" value="1"/>
</dbReference>
<dbReference type="EMBL" id="CP051775">
    <property type="protein sequence ID" value="QJE72305.1"/>
    <property type="molecule type" value="Genomic_DNA"/>
</dbReference>
<dbReference type="GO" id="GO:0004519">
    <property type="term" value="F:endonuclease activity"/>
    <property type="evidence" value="ECO:0007669"/>
    <property type="project" value="UniProtKB-KW"/>
</dbReference>
<dbReference type="KEGG" id="acru:HHL28_03585"/>
<dbReference type="InterPro" id="IPR012296">
    <property type="entry name" value="Nuclease_put_TT1808"/>
</dbReference>
<name>A0A858R4I9_9PROT</name>
<evidence type="ECO:0000313" key="2">
    <source>
        <dbReference type="EMBL" id="QJE72305.1"/>
    </source>
</evidence>
<dbReference type="SUPFAM" id="SSF52980">
    <property type="entry name" value="Restriction endonuclease-like"/>
    <property type="match status" value="1"/>
</dbReference>
<keyword evidence="3" id="KW-1185">Reference proteome</keyword>
<dbReference type="AlphaFoldDB" id="A0A858R4I9"/>
<proteinExistence type="predicted"/>
<gene>
    <name evidence="2" type="ORF">HHL28_03585</name>
</gene>
<reference evidence="2" key="1">
    <citation type="submission" date="2020-04" db="EMBL/GenBank/DDBJ databases">
        <title>A desert anoxygenic phototrophic bacterium fixes CO2 using RubisCO under aerobic conditions.</title>
        <authorList>
            <person name="Tang K."/>
        </authorList>
    </citation>
    <scope>NUCLEOTIDE SEQUENCE [LARGE SCALE GENOMIC DNA]</scope>
    <source>
        <strain evidence="2">MIMtkB3</strain>
    </source>
</reference>
<accession>A0A858R4I9</accession>
<protein>
    <submittedName>
        <fullName evidence="2">Uma2 family endonuclease</fullName>
    </submittedName>
</protein>